<protein>
    <recommendedName>
        <fullName evidence="5">Secreted protein (Por secretion system target)</fullName>
    </recommendedName>
</protein>
<organism evidence="3 4">
    <name type="scientific">Wenyingzhuangia gilva</name>
    <dbReference type="NCBI Taxonomy" id="3057677"/>
    <lineage>
        <taxon>Bacteria</taxon>
        <taxon>Pseudomonadati</taxon>
        <taxon>Bacteroidota</taxon>
        <taxon>Flavobacteriia</taxon>
        <taxon>Flavobacteriales</taxon>
        <taxon>Flavobacteriaceae</taxon>
        <taxon>Wenyingzhuangia</taxon>
    </lineage>
</organism>
<reference evidence="3" key="1">
    <citation type="submission" date="2023-07" db="EMBL/GenBank/DDBJ databases">
        <title>Wenyingzhuangia sp. chi5 genome sequencing and assembly.</title>
        <authorList>
            <person name="Park S."/>
        </authorList>
    </citation>
    <scope>NUCLEOTIDE SEQUENCE</scope>
    <source>
        <strain evidence="3">Chi5</strain>
    </source>
</reference>
<keyword evidence="2" id="KW-0812">Transmembrane</keyword>
<feature type="transmembrane region" description="Helical" evidence="2">
    <location>
        <begin position="5"/>
        <end position="23"/>
    </location>
</feature>
<dbReference type="Gene3D" id="2.130.10.10">
    <property type="entry name" value="YVTN repeat-like/Quinoprotein amine dehydrogenase"/>
    <property type="match status" value="3"/>
</dbReference>
<evidence type="ECO:0000313" key="3">
    <source>
        <dbReference type="EMBL" id="MDO3693832.1"/>
    </source>
</evidence>
<evidence type="ECO:0000256" key="2">
    <source>
        <dbReference type="SAM" id="Phobius"/>
    </source>
</evidence>
<proteinExistence type="predicted"/>
<keyword evidence="2" id="KW-1133">Transmembrane helix</keyword>
<dbReference type="RefSeq" id="WP_302883081.1">
    <property type="nucleotide sequence ID" value="NZ_JAUMIT010000001.1"/>
</dbReference>
<evidence type="ECO:0000256" key="1">
    <source>
        <dbReference type="SAM" id="MobiDB-lite"/>
    </source>
</evidence>
<keyword evidence="4" id="KW-1185">Reference proteome</keyword>
<feature type="compositionally biased region" description="Basic and acidic residues" evidence="1">
    <location>
        <begin position="48"/>
        <end position="59"/>
    </location>
</feature>
<keyword evidence="2" id="KW-0472">Membrane</keyword>
<dbReference type="SUPFAM" id="SSF110296">
    <property type="entry name" value="Oligoxyloglucan reducing end-specific cellobiohydrolase"/>
    <property type="match status" value="2"/>
</dbReference>
<comment type="caution">
    <text evidence="3">The sequence shown here is derived from an EMBL/GenBank/DDBJ whole genome shotgun (WGS) entry which is preliminary data.</text>
</comment>
<dbReference type="Proteomes" id="UP001168642">
    <property type="component" value="Unassembled WGS sequence"/>
</dbReference>
<feature type="region of interest" description="Disordered" evidence="1">
    <location>
        <begin position="48"/>
        <end position="67"/>
    </location>
</feature>
<sequence length="911" mass="100394">MSKKILYSSLISLVFIVAIVIVYDDNHVTRAEYAKMIAEYGSEKEHDFFETEEAEHGGEEEGEEGELPPNEYFKRQYLLEMNPKTGKTSPENIEQLKQKKKAQVKFFKVPGESNEIAWVERGPDNIGGRTRVLFFDPNDVSGKRVFAGGVSGGLWVNNDITNQNSLWIQVGIDENLSISCYAIDPNNSNIWYVGTGESYTSNDGTGNGLWKTINGGVTWSQIASVDFNQDETARLYFINKIIARDNQGVTELFLSIDGAFDNDFVGYGLSGWWKSTDQGFNKISFNTPENTPYVFSDLEVATDNTMWFATKKNVYGHGGGKIFRSVDGNNFVEKYAFTNGDRVELSVSKQNSNVVYAVAEVDGGVELIKTVNGTGFIEIAKPNDADNDIDANDFTRGQAFYDLMLEVDPNNDDILYAGGIDLFRSFNAGLSWSQISKWSNNNNLNSLNVSLVHADQHTMSFSPLSSNSGVFGNDGGVYYSNNLSATGVSNIVNTNKNYNVTQLYSAAIGQNINNDTFLGGSQDNGSLFVSGAGLGINSFSDLYGGDGAQVFIDEDDAYAIVSYVYNTYATQPLPFVSRNDQIEIEDDQDSGSFINIADLDDNLDILFTDGTTGYGTNNVVEKISRYTNLTTVPVRRNFTNALLFESPTAIKVSPFTTTSSTVFIGTETGTILKVTNFNTDNPNWTEIDLLDAINTGAISDISFGKNENEIVVTLHNYGVNNIYYTSDGGLTWTEKDGNLPDIPTKTILINPLDVNEAIVGTNFGVWKTANFTDENPNWVQSQNGMSSVKVTQFQLRTADNTVIASTYGRGFFTGQFLGNNLAIPNNTKVSEELEITSVVSNQTLEVKALVSISKLVNISIYKSDGALVFTKDLDFKLQPNYRINVPFQAGVYIVNMSYGNKRISKKIIVIN</sequence>
<dbReference type="EMBL" id="JAUMIT010000001">
    <property type="protein sequence ID" value="MDO3693832.1"/>
    <property type="molecule type" value="Genomic_DNA"/>
</dbReference>
<accession>A0ABT8VPE4</accession>
<evidence type="ECO:0000313" key="4">
    <source>
        <dbReference type="Proteomes" id="UP001168642"/>
    </source>
</evidence>
<gene>
    <name evidence="3" type="ORF">QVZ41_03085</name>
</gene>
<name>A0ABT8VPE4_9FLAO</name>
<evidence type="ECO:0008006" key="5">
    <source>
        <dbReference type="Google" id="ProtNLM"/>
    </source>
</evidence>
<dbReference type="InterPro" id="IPR015943">
    <property type="entry name" value="WD40/YVTN_repeat-like_dom_sf"/>
</dbReference>